<dbReference type="Gene3D" id="3.30.420.10">
    <property type="entry name" value="Ribonuclease H-like superfamily/Ribonuclease H"/>
    <property type="match status" value="1"/>
</dbReference>
<dbReference type="AlphaFoldDB" id="A0A8H6S2V2"/>
<gene>
    <name evidence="2" type="ORF">MIND_01247800</name>
</gene>
<sequence length="737" mass="83006">MAPSKQKTQRRAQFKLNLSQVAKRTIDAVLRTPSKIRQSLSPRKKARHDENTARESQDTRSVLSDWSKAPASTHDTNHDPLRAYTNVFELTNAIPNTPSAPPMTFSFTWMADSAHIGRVDPADPFRTLCLPHTRNVTMEAPKVFTHNWKPPSVEEVPEDDDCMSISTFPQWNSHYDHRQTLVDSEISPMASHAPTSCDGLSDADRPSADDCDALDEFELAEYEAEMRSGHTTQVDYPRPAAPAGVLNADSDGICRRPPKLEDARAALKKVQAVLRGAPRGNQLFGKAGVGYKDCHLDPFSHTRLVGIRALLCLYTDENSLSFMCWGDSMLTAAISMGKGKYCARILAILARQYIIDGELLELNPYGKWTDSILSDEDLTADLLNFLQLQGKNITAQKLHDYLCSADVKARHGIETDISLATATRYLQALGYRFSHPKTGQYFALQAGVWVYDNDGLSVLPTPPGQRTIIWYHDESVFYAHDRRRKTWYHKDENAKPYRKGEGQSFMVADFFSADFGWLRNPWTGESARRCIHIGVNKDGYFTNIEVREQAKSAVKLVQELWPEYKHVFIYDNATTHRKRPEGALTAIGMPKGPSGQTQRNPQANFLAEINLVENGKIVYDHDRKPMKTKIEYQGAKFADGTPQDLYHRTGPMAGKFKGMQRLLEERGLPELANLRAQCGDTLNKCNDKSDTGAYCCRRALFNQPDFVNIAWAAKKYHGHRTFPSDIMDQLVNSEVPL</sequence>
<protein>
    <submittedName>
        <fullName evidence="2">Uncharacterized protein</fullName>
    </submittedName>
</protein>
<accession>A0A8H6S2V2</accession>
<name>A0A8H6S2V2_9AGAR</name>
<keyword evidence="3" id="KW-1185">Reference proteome</keyword>
<dbReference type="EMBL" id="JACAZF010000012">
    <property type="protein sequence ID" value="KAF7292205.1"/>
    <property type="molecule type" value="Genomic_DNA"/>
</dbReference>
<dbReference type="Proteomes" id="UP000636479">
    <property type="component" value="Unassembled WGS sequence"/>
</dbReference>
<dbReference type="GO" id="GO:0003676">
    <property type="term" value="F:nucleic acid binding"/>
    <property type="evidence" value="ECO:0007669"/>
    <property type="project" value="InterPro"/>
</dbReference>
<dbReference type="RefSeq" id="XP_037214932.1">
    <property type="nucleotide sequence ID" value="XM_037368964.1"/>
</dbReference>
<evidence type="ECO:0000313" key="3">
    <source>
        <dbReference type="Proteomes" id="UP000636479"/>
    </source>
</evidence>
<reference evidence="2" key="1">
    <citation type="submission" date="2020-05" db="EMBL/GenBank/DDBJ databases">
        <title>Mycena genomes resolve the evolution of fungal bioluminescence.</title>
        <authorList>
            <person name="Tsai I.J."/>
        </authorList>
    </citation>
    <scope>NUCLEOTIDE SEQUENCE</scope>
    <source>
        <strain evidence="2">171206Taipei</strain>
    </source>
</reference>
<feature type="region of interest" description="Disordered" evidence="1">
    <location>
        <begin position="29"/>
        <end position="78"/>
    </location>
</feature>
<comment type="caution">
    <text evidence="2">The sequence shown here is derived from an EMBL/GenBank/DDBJ whole genome shotgun (WGS) entry which is preliminary data.</text>
</comment>
<feature type="compositionally biased region" description="Basic and acidic residues" evidence="1">
    <location>
        <begin position="47"/>
        <end position="58"/>
    </location>
</feature>
<organism evidence="2 3">
    <name type="scientific">Mycena indigotica</name>
    <dbReference type="NCBI Taxonomy" id="2126181"/>
    <lineage>
        <taxon>Eukaryota</taxon>
        <taxon>Fungi</taxon>
        <taxon>Dikarya</taxon>
        <taxon>Basidiomycota</taxon>
        <taxon>Agaricomycotina</taxon>
        <taxon>Agaricomycetes</taxon>
        <taxon>Agaricomycetidae</taxon>
        <taxon>Agaricales</taxon>
        <taxon>Marasmiineae</taxon>
        <taxon>Mycenaceae</taxon>
        <taxon>Mycena</taxon>
    </lineage>
</organism>
<evidence type="ECO:0000313" key="2">
    <source>
        <dbReference type="EMBL" id="KAF7292205.1"/>
    </source>
</evidence>
<proteinExistence type="predicted"/>
<evidence type="ECO:0000256" key="1">
    <source>
        <dbReference type="SAM" id="MobiDB-lite"/>
    </source>
</evidence>
<dbReference type="InterPro" id="IPR036397">
    <property type="entry name" value="RNaseH_sf"/>
</dbReference>
<dbReference type="OrthoDB" id="10044727at2759"/>
<dbReference type="GeneID" id="59351480"/>